<accession>A0A4C1WA33</accession>
<evidence type="ECO:0000313" key="1">
    <source>
        <dbReference type="EMBL" id="GBP47913.1"/>
    </source>
</evidence>
<comment type="caution">
    <text evidence="1">The sequence shown here is derived from an EMBL/GenBank/DDBJ whole genome shotgun (WGS) entry which is preliminary data.</text>
</comment>
<keyword evidence="2" id="KW-1185">Reference proteome</keyword>
<sequence length="422" mass="48214">MYWLLQPAPPVWTYNEFFDLLHRSMTSSTMIPMSVPFSIFHTRKVHNLTPNHSDLPRRVVDPERLLRSKCFAVFRTKWFCLVEQRGARARGERRAGRARRVRLIVRPRPHLYRDSQKSFSMSSAVEAKDPLLKDLHLNSSALVSAVWGAVNDALNAMITIRDCRLGVLYPCTERVEVGQTQIAVRCSPILTVVRGGFSNEPMALNSPIFPILTCLVWKRIGAAVVRKKCKIEGEHTVNKQTAQRWFNRLNSEDFMLLNRALVVHLHVILRLHRKQWITELVPALADRRTPLDLLKTPYIAACNHTIRPIKISNYTGLPVTDSLRKWEALNRIREARKRLKNFLRFVSRQKANRGGCIRNVSSAAVAWSARCAVSGVTKAGQRLASHDQGHPAERSADNCQGRTCRNMALSVWLWSYRNLCIG</sequence>
<proteinExistence type="predicted"/>
<name>A0A4C1WA33_EUMVA</name>
<organism evidence="1 2">
    <name type="scientific">Eumeta variegata</name>
    <name type="common">Bagworm moth</name>
    <name type="synonym">Eumeta japonica</name>
    <dbReference type="NCBI Taxonomy" id="151549"/>
    <lineage>
        <taxon>Eukaryota</taxon>
        <taxon>Metazoa</taxon>
        <taxon>Ecdysozoa</taxon>
        <taxon>Arthropoda</taxon>
        <taxon>Hexapoda</taxon>
        <taxon>Insecta</taxon>
        <taxon>Pterygota</taxon>
        <taxon>Neoptera</taxon>
        <taxon>Endopterygota</taxon>
        <taxon>Lepidoptera</taxon>
        <taxon>Glossata</taxon>
        <taxon>Ditrysia</taxon>
        <taxon>Tineoidea</taxon>
        <taxon>Psychidae</taxon>
        <taxon>Oiketicinae</taxon>
        <taxon>Eumeta</taxon>
    </lineage>
</organism>
<protein>
    <submittedName>
        <fullName evidence="1">Uncharacterized protein</fullName>
    </submittedName>
</protein>
<reference evidence="1 2" key="1">
    <citation type="journal article" date="2019" name="Commun. Biol.">
        <title>The bagworm genome reveals a unique fibroin gene that provides high tensile strength.</title>
        <authorList>
            <person name="Kono N."/>
            <person name="Nakamura H."/>
            <person name="Ohtoshi R."/>
            <person name="Tomita M."/>
            <person name="Numata K."/>
            <person name="Arakawa K."/>
        </authorList>
    </citation>
    <scope>NUCLEOTIDE SEQUENCE [LARGE SCALE GENOMIC DNA]</scope>
</reference>
<evidence type="ECO:0000313" key="2">
    <source>
        <dbReference type="Proteomes" id="UP000299102"/>
    </source>
</evidence>
<dbReference type="AlphaFoldDB" id="A0A4C1WA33"/>
<gene>
    <name evidence="1" type="ORF">EVAR_33630_1</name>
</gene>
<dbReference type="Proteomes" id="UP000299102">
    <property type="component" value="Unassembled WGS sequence"/>
</dbReference>
<dbReference type="EMBL" id="BGZK01000512">
    <property type="protein sequence ID" value="GBP47913.1"/>
    <property type="molecule type" value="Genomic_DNA"/>
</dbReference>